<protein>
    <submittedName>
        <fullName evidence="1">Uncharacterized protein</fullName>
    </submittedName>
</protein>
<proteinExistence type="predicted"/>
<name>A0AAE0Z5Y7_9GAST</name>
<accession>A0AAE0Z5Y7</accession>
<evidence type="ECO:0000313" key="2">
    <source>
        <dbReference type="Proteomes" id="UP001283361"/>
    </source>
</evidence>
<dbReference type="EMBL" id="JAWDGP010004563">
    <property type="protein sequence ID" value="KAK3763402.1"/>
    <property type="molecule type" value="Genomic_DNA"/>
</dbReference>
<evidence type="ECO:0000313" key="1">
    <source>
        <dbReference type="EMBL" id="KAK3763402.1"/>
    </source>
</evidence>
<comment type="caution">
    <text evidence="1">The sequence shown here is derived from an EMBL/GenBank/DDBJ whole genome shotgun (WGS) entry which is preliminary data.</text>
</comment>
<gene>
    <name evidence="1" type="ORF">RRG08_050104</name>
</gene>
<dbReference type="Proteomes" id="UP001283361">
    <property type="component" value="Unassembled WGS sequence"/>
</dbReference>
<keyword evidence="2" id="KW-1185">Reference proteome</keyword>
<dbReference type="AlphaFoldDB" id="A0AAE0Z5Y7"/>
<sequence>MTVSDTRDPDAILSTPRELLSVTSVSYRGTPRPGDEAASRFGHRAISIMVLSRCLTRLNRRPWLLIIDASCHWGRDGAGVRVLACRMSQTWYQLHPGCSS</sequence>
<reference evidence="1" key="1">
    <citation type="journal article" date="2023" name="G3 (Bethesda)">
        <title>A reference genome for the long-term kleptoplast-retaining sea slug Elysia crispata morphotype clarki.</title>
        <authorList>
            <person name="Eastman K.E."/>
            <person name="Pendleton A.L."/>
            <person name="Shaikh M.A."/>
            <person name="Suttiyut T."/>
            <person name="Ogas R."/>
            <person name="Tomko P."/>
            <person name="Gavelis G."/>
            <person name="Widhalm J.R."/>
            <person name="Wisecaver J.H."/>
        </authorList>
    </citation>
    <scope>NUCLEOTIDE SEQUENCE</scope>
    <source>
        <strain evidence="1">ECLA1</strain>
    </source>
</reference>
<organism evidence="1 2">
    <name type="scientific">Elysia crispata</name>
    <name type="common">lettuce slug</name>
    <dbReference type="NCBI Taxonomy" id="231223"/>
    <lineage>
        <taxon>Eukaryota</taxon>
        <taxon>Metazoa</taxon>
        <taxon>Spiralia</taxon>
        <taxon>Lophotrochozoa</taxon>
        <taxon>Mollusca</taxon>
        <taxon>Gastropoda</taxon>
        <taxon>Heterobranchia</taxon>
        <taxon>Euthyneura</taxon>
        <taxon>Panpulmonata</taxon>
        <taxon>Sacoglossa</taxon>
        <taxon>Placobranchoidea</taxon>
        <taxon>Plakobranchidae</taxon>
        <taxon>Elysia</taxon>
    </lineage>
</organism>